<organism evidence="1 3">
    <name type="scientific">Polarella glacialis</name>
    <name type="common">Dinoflagellate</name>
    <dbReference type="NCBI Taxonomy" id="89957"/>
    <lineage>
        <taxon>Eukaryota</taxon>
        <taxon>Sar</taxon>
        <taxon>Alveolata</taxon>
        <taxon>Dinophyceae</taxon>
        <taxon>Suessiales</taxon>
        <taxon>Suessiaceae</taxon>
        <taxon>Polarella</taxon>
    </lineage>
</organism>
<name>A0A813ETC0_POLGL</name>
<comment type="caution">
    <text evidence="1">The sequence shown here is derived from an EMBL/GenBank/DDBJ whole genome shotgun (WGS) entry which is preliminary data.</text>
</comment>
<protein>
    <submittedName>
        <fullName evidence="1">Uncharacterized protein</fullName>
    </submittedName>
</protein>
<evidence type="ECO:0000313" key="2">
    <source>
        <dbReference type="EMBL" id="CAE8602971.1"/>
    </source>
</evidence>
<dbReference type="Proteomes" id="UP000654075">
    <property type="component" value="Unassembled WGS sequence"/>
</dbReference>
<feature type="non-terminal residue" evidence="1">
    <location>
        <position position="57"/>
    </location>
</feature>
<dbReference type="EMBL" id="CAJNNV010014860">
    <property type="protein sequence ID" value="CAE8602971.1"/>
    <property type="molecule type" value="Genomic_DNA"/>
</dbReference>
<gene>
    <name evidence="2" type="ORF">PGLA1383_LOCUS21199</name>
    <name evidence="1" type="ORF">PGLA1383_LOCUS21200</name>
</gene>
<keyword evidence="3" id="KW-1185">Reference proteome</keyword>
<proteinExistence type="predicted"/>
<evidence type="ECO:0000313" key="3">
    <source>
        <dbReference type="Proteomes" id="UP000654075"/>
    </source>
</evidence>
<reference evidence="1" key="1">
    <citation type="submission" date="2021-02" db="EMBL/GenBank/DDBJ databases">
        <authorList>
            <person name="Dougan E. K."/>
            <person name="Rhodes N."/>
            <person name="Thang M."/>
            <person name="Chan C."/>
        </authorList>
    </citation>
    <scope>NUCLEOTIDE SEQUENCE</scope>
</reference>
<sequence>TGGVWETGRSKGCAFTWGVTCDCRGAAVQESNWRCAPCDWDVCQACCDKLGKRRRLV</sequence>
<dbReference type="EMBL" id="CAJNNV010014860">
    <property type="protein sequence ID" value="CAE8602970.1"/>
    <property type="molecule type" value="Genomic_DNA"/>
</dbReference>
<dbReference type="AlphaFoldDB" id="A0A813ETC0"/>
<accession>A0A813ETC0</accession>
<evidence type="ECO:0000313" key="1">
    <source>
        <dbReference type="EMBL" id="CAE8602970.1"/>
    </source>
</evidence>